<comment type="caution">
    <text evidence="2">The sequence shown here is derived from an EMBL/GenBank/DDBJ whole genome shotgun (WGS) entry which is preliminary data.</text>
</comment>
<dbReference type="Pfam" id="PF00149">
    <property type="entry name" value="Metallophos"/>
    <property type="match status" value="1"/>
</dbReference>
<feature type="domain" description="Calcineurin-like phosphoesterase" evidence="1">
    <location>
        <begin position="3"/>
        <end position="148"/>
    </location>
</feature>
<dbReference type="Proteomes" id="UP000249061">
    <property type="component" value="Unassembled WGS sequence"/>
</dbReference>
<name>A0A2W5T734_9BACT</name>
<dbReference type="PANTHER" id="PTHR42850">
    <property type="entry name" value="METALLOPHOSPHOESTERASE"/>
    <property type="match status" value="1"/>
</dbReference>
<accession>A0A2W5T734</accession>
<dbReference type="InterPro" id="IPR050126">
    <property type="entry name" value="Ap4A_hydrolase"/>
</dbReference>
<dbReference type="SUPFAM" id="SSF56300">
    <property type="entry name" value="Metallo-dependent phosphatases"/>
    <property type="match status" value="1"/>
</dbReference>
<gene>
    <name evidence="2" type="ORF">DI536_19305</name>
</gene>
<sequence length="235" mass="26268">MSRTIVIGDLHGCADEALELLNALQVTSSDRVIFAGDLVDRGPKPRECVELAMRHECVLGNHEEKHLQQRHSKAEKLSPAHLFTREQLSDEHYDFFEKLPLFIRLPEFNAAVVHAGAFPGVPLEQQTPNHLLHIQNIKPPGTKSYWPSKAPVDFTFWTNHWVGPERLIFGHSVLDKPLVTEWAVGVDTGAVFGRGLTALVLPNWELVTLPTSHRSRAGRPDIATFPVHGDVMAFS</sequence>
<dbReference type="AlphaFoldDB" id="A0A2W5T734"/>
<organism evidence="2 3">
    <name type="scientific">Archangium gephyra</name>
    <dbReference type="NCBI Taxonomy" id="48"/>
    <lineage>
        <taxon>Bacteria</taxon>
        <taxon>Pseudomonadati</taxon>
        <taxon>Myxococcota</taxon>
        <taxon>Myxococcia</taxon>
        <taxon>Myxococcales</taxon>
        <taxon>Cystobacterineae</taxon>
        <taxon>Archangiaceae</taxon>
        <taxon>Archangium</taxon>
    </lineage>
</organism>
<dbReference type="GO" id="GO:0016791">
    <property type="term" value="F:phosphatase activity"/>
    <property type="evidence" value="ECO:0007669"/>
    <property type="project" value="TreeGrafter"/>
</dbReference>
<evidence type="ECO:0000259" key="1">
    <source>
        <dbReference type="Pfam" id="PF00149"/>
    </source>
</evidence>
<evidence type="ECO:0000313" key="3">
    <source>
        <dbReference type="Proteomes" id="UP000249061"/>
    </source>
</evidence>
<dbReference type="InterPro" id="IPR029052">
    <property type="entry name" value="Metallo-depent_PP-like"/>
</dbReference>
<reference evidence="2 3" key="1">
    <citation type="submission" date="2017-08" db="EMBL/GenBank/DDBJ databases">
        <title>Infants hospitalized years apart are colonized by the same room-sourced microbial strains.</title>
        <authorList>
            <person name="Brooks B."/>
            <person name="Olm M.R."/>
            <person name="Firek B.A."/>
            <person name="Baker R."/>
            <person name="Thomas B.C."/>
            <person name="Morowitz M.J."/>
            <person name="Banfield J.F."/>
        </authorList>
    </citation>
    <scope>NUCLEOTIDE SEQUENCE [LARGE SCALE GENOMIC DNA]</scope>
    <source>
        <strain evidence="2">S2_003_000_R2_14</strain>
    </source>
</reference>
<dbReference type="EMBL" id="QFQP01000016">
    <property type="protein sequence ID" value="PZR10822.1"/>
    <property type="molecule type" value="Genomic_DNA"/>
</dbReference>
<dbReference type="CDD" id="cd00144">
    <property type="entry name" value="MPP_PPP_family"/>
    <property type="match status" value="1"/>
</dbReference>
<dbReference type="GO" id="GO:0005737">
    <property type="term" value="C:cytoplasm"/>
    <property type="evidence" value="ECO:0007669"/>
    <property type="project" value="TreeGrafter"/>
</dbReference>
<dbReference type="PANTHER" id="PTHR42850:SF4">
    <property type="entry name" value="ZINC-DEPENDENT ENDOPOLYPHOSPHATASE"/>
    <property type="match status" value="1"/>
</dbReference>
<dbReference type="Gene3D" id="3.60.21.10">
    <property type="match status" value="1"/>
</dbReference>
<dbReference type="InterPro" id="IPR004843">
    <property type="entry name" value="Calcineurin-like_PHP"/>
</dbReference>
<protein>
    <submittedName>
        <fullName evidence="2">Metallophosphatase</fullName>
    </submittedName>
</protein>
<evidence type="ECO:0000313" key="2">
    <source>
        <dbReference type="EMBL" id="PZR10822.1"/>
    </source>
</evidence>
<proteinExistence type="predicted"/>